<dbReference type="Pfam" id="PF16876">
    <property type="entry name" value="Lipin_mid"/>
    <property type="match status" value="1"/>
</dbReference>
<feature type="compositionally biased region" description="Basic and acidic residues" evidence="6">
    <location>
        <begin position="797"/>
        <end position="810"/>
    </location>
</feature>
<feature type="region of interest" description="Disordered" evidence="6">
    <location>
        <begin position="556"/>
        <end position="607"/>
    </location>
</feature>
<feature type="compositionally biased region" description="Basic residues" evidence="6">
    <location>
        <begin position="347"/>
        <end position="363"/>
    </location>
</feature>
<protein>
    <recommendedName>
        <fullName evidence="4">phosphatidate phosphatase</fullName>
        <ecNumber evidence="4">3.1.3.4</ecNumber>
    </recommendedName>
</protein>
<sequence length="1107" mass="125605">MYSMNYIGKFISNFRVFYNEINAATLTGAIDVIVVEQPDRSFTCSPFHVRFGKLGVLRSREKIVDIEINGEPRQIHMKLGDSGEAFFVEEVSSHGSPTDTEIPPHLACSPIPEDNCFPSARFNILSDLPPEQRDKIVIESILSVEREKWEQMSALPVDEREKFLIEQFSDLPSDHRAKWLQIAALTSEEREEMFKEIFGDIPTAQRQQLICEQYSALKSEDKERLFKENFPELSVDQRQKFEKALLGNWKEKGGEKRDCLKGEDEIFDMDGINDDETCPTTPKSFVAVTSSERIRKISVVNNDFRPITEDVQSSGREKSSDESNASTSKKNSKDESVEENKSNTNSTKRKRKRKSILKKKGSQRKTSNGSSSQTEISENDAPISDESVRTTLGESLKDSHPTVELEEKNEPIISTQETTDKRPETDFHFFSDTEVTKNQDSRPCSPVQSDTEFEMRKITQEGTEREEDKSHQQSWRWGELPSLPPEPVHVPHRSSLGSSNAVTQPNSMEAHRSMLSGMLSFMRKTSRMRRNPESEGIYLSDLNADELDPEVAALYFPSSHRSQATVKDGKGIDEEDTESGNGPSLPQSPNSVEGAIGGPKSLDSDFEEPKHSIFDSNMNISLSLCGGLDSETGPSKEVFHQNLLHFEDICTDPKLYENPNLVVKMNGKFYNWATACPIVMTYAVFQRHLPQSTIENLYAQCMSLPMHEEKKQENNDKPESRSGYSSWFSWRRSAQPPKKSQELNQTDGSVVQLSEQMETKEHTPIDETSNKELKIDQNVETIAVMETVEQSAKLTKDIVQTKKSRDRDGEGYSGSEDSDSNQNESQGVKIPKERRLYYESTEKYRKTLRLSSAQIASLNLKDGANEVVFSVTTAYQGTTRCKCHIYKWKWDDKIVISDIDGTITKSDVLGHILPIVGKDWAQSGVAQLFTKIKNNGYKLLYLSARAIGQAKVTREYLKSIRQGDLSLPDGPLLLNPTSLISAFHREVIERKPEEFKISCLSDIQALFPEGSKPFYAGYGNRINDVWAYRAVGIPTMRIFTINHRGELKHELTQTFQSSYSNMSFIVDHLFPAWREDAADEFSNFAYWRDPIPEVPSLEELYAQRQII</sequence>
<evidence type="ECO:0000256" key="2">
    <source>
        <dbReference type="ARBA" id="ARBA00001946"/>
    </source>
</evidence>
<feature type="compositionally biased region" description="Basic and acidic residues" evidence="6">
    <location>
        <begin position="418"/>
        <end position="440"/>
    </location>
</feature>
<dbReference type="Pfam" id="PF04571">
    <property type="entry name" value="Lipin_N"/>
    <property type="match status" value="1"/>
</dbReference>
<reference evidence="8 9" key="1">
    <citation type="submission" date="2015-07" db="EMBL/GenBank/DDBJ databases">
        <title>The genome of Melipona quadrifasciata.</title>
        <authorList>
            <person name="Pan H."/>
            <person name="Kapheim K."/>
        </authorList>
    </citation>
    <scope>NUCLEOTIDE SEQUENCE [LARGE SCALE GENOMIC DNA]</scope>
    <source>
        <strain evidence="8">0111107301</strain>
        <tissue evidence="8">Whole body</tissue>
    </source>
</reference>
<feature type="compositionally biased region" description="Polar residues" evidence="6">
    <location>
        <begin position="495"/>
        <end position="507"/>
    </location>
</feature>
<evidence type="ECO:0000259" key="7">
    <source>
        <dbReference type="SMART" id="SM00775"/>
    </source>
</evidence>
<feature type="region of interest" description="Disordered" evidence="6">
    <location>
        <begin position="797"/>
        <end position="832"/>
    </location>
</feature>
<organism evidence="8 9">
    <name type="scientific">Melipona quadrifasciata</name>
    <dbReference type="NCBI Taxonomy" id="166423"/>
    <lineage>
        <taxon>Eukaryota</taxon>
        <taxon>Metazoa</taxon>
        <taxon>Ecdysozoa</taxon>
        <taxon>Arthropoda</taxon>
        <taxon>Hexapoda</taxon>
        <taxon>Insecta</taxon>
        <taxon>Pterygota</taxon>
        <taxon>Neoptera</taxon>
        <taxon>Endopterygota</taxon>
        <taxon>Hymenoptera</taxon>
        <taxon>Apocrita</taxon>
        <taxon>Aculeata</taxon>
        <taxon>Apoidea</taxon>
        <taxon>Anthophila</taxon>
        <taxon>Apidae</taxon>
        <taxon>Melipona</taxon>
    </lineage>
</organism>
<dbReference type="InterPro" id="IPR031703">
    <property type="entry name" value="Lipin_mid"/>
</dbReference>
<evidence type="ECO:0000256" key="5">
    <source>
        <dbReference type="ARBA" id="ARBA00022801"/>
    </source>
</evidence>
<dbReference type="InterPro" id="IPR007651">
    <property type="entry name" value="Lipin_N"/>
</dbReference>
<keyword evidence="5" id="KW-0378">Hydrolase</keyword>
<dbReference type="GO" id="GO:0032869">
    <property type="term" value="P:cellular response to insulin stimulus"/>
    <property type="evidence" value="ECO:0007669"/>
    <property type="project" value="TreeGrafter"/>
</dbReference>
<feature type="compositionally biased region" description="Polar residues" evidence="6">
    <location>
        <begin position="441"/>
        <end position="450"/>
    </location>
</feature>
<comment type="catalytic activity">
    <reaction evidence="1">
        <text>a 1,2-diacyl-sn-glycero-3-phosphate + H2O = a 1,2-diacyl-sn-glycerol + phosphate</text>
        <dbReference type="Rhea" id="RHEA:27429"/>
        <dbReference type="ChEBI" id="CHEBI:15377"/>
        <dbReference type="ChEBI" id="CHEBI:17815"/>
        <dbReference type="ChEBI" id="CHEBI:43474"/>
        <dbReference type="ChEBI" id="CHEBI:58608"/>
        <dbReference type="EC" id="3.1.3.4"/>
    </reaction>
    <physiologicalReaction direction="left-to-right" evidence="1">
        <dbReference type="Rhea" id="RHEA:27430"/>
    </physiologicalReaction>
</comment>
<accession>A0A0M8ZR02</accession>
<name>A0A0M8ZR02_9HYME</name>
<dbReference type="SUPFAM" id="SSF56784">
    <property type="entry name" value="HAD-like"/>
    <property type="match status" value="1"/>
</dbReference>
<dbReference type="EC" id="3.1.3.4" evidence="4"/>
<dbReference type="OrthoDB" id="4567at2759"/>
<feature type="compositionally biased region" description="Basic and acidic residues" evidence="6">
    <location>
        <begin position="453"/>
        <end position="471"/>
    </location>
</feature>
<feature type="compositionally biased region" description="Polar residues" evidence="6">
    <location>
        <begin position="579"/>
        <end position="591"/>
    </location>
</feature>
<dbReference type="GO" id="GO:0045944">
    <property type="term" value="P:positive regulation of transcription by RNA polymerase II"/>
    <property type="evidence" value="ECO:0007669"/>
    <property type="project" value="TreeGrafter"/>
</dbReference>
<proteinExistence type="inferred from homology"/>
<feature type="compositionally biased region" description="Basic and acidic residues" evidence="6">
    <location>
        <begin position="395"/>
        <end position="410"/>
    </location>
</feature>
<dbReference type="Proteomes" id="UP000053105">
    <property type="component" value="Unassembled WGS sequence"/>
</dbReference>
<dbReference type="InterPro" id="IPR031315">
    <property type="entry name" value="LNS2/PITP"/>
</dbReference>
<feature type="domain" description="LNS2/PITP" evidence="7">
    <location>
        <begin position="894"/>
        <end position="1050"/>
    </location>
</feature>
<dbReference type="GO" id="GO:0005634">
    <property type="term" value="C:nucleus"/>
    <property type="evidence" value="ECO:0007669"/>
    <property type="project" value="TreeGrafter"/>
</dbReference>
<dbReference type="GO" id="GO:0009062">
    <property type="term" value="P:fatty acid catabolic process"/>
    <property type="evidence" value="ECO:0007669"/>
    <property type="project" value="TreeGrafter"/>
</dbReference>
<dbReference type="GO" id="GO:0003713">
    <property type="term" value="F:transcription coactivator activity"/>
    <property type="evidence" value="ECO:0007669"/>
    <property type="project" value="TreeGrafter"/>
</dbReference>
<gene>
    <name evidence="8" type="ORF">WN51_06909</name>
</gene>
<feature type="compositionally biased region" description="Polar residues" evidence="6">
    <location>
        <begin position="364"/>
        <end position="376"/>
    </location>
</feature>
<dbReference type="SMART" id="SM00775">
    <property type="entry name" value="LNS2"/>
    <property type="match status" value="1"/>
</dbReference>
<evidence type="ECO:0000256" key="1">
    <source>
        <dbReference type="ARBA" id="ARBA00001180"/>
    </source>
</evidence>
<dbReference type="GO" id="GO:0008195">
    <property type="term" value="F:phosphatidate phosphatase activity"/>
    <property type="evidence" value="ECO:0007669"/>
    <property type="project" value="UniProtKB-EC"/>
</dbReference>
<dbReference type="PANTHER" id="PTHR12181">
    <property type="entry name" value="LIPIN"/>
    <property type="match status" value="1"/>
</dbReference>
<dbReference type="PANTHER" id="PTHR12181:SF12">
    <property type="entry name" value="PHOSPHATIDATE PHOSPHATASE"/>
    <property type="match status" value="1"/>
</dbReference>
<dbReference type="InterPro" id="IPR026058">
    <property type="entry name" value="LIPIN"/>
</dbReference>
<dbReference type="Pfam" id="PF08235">
    <property type="entry name" value="LNS2"/>
    <property type="match status" value="1"/>
</dbReference>
<dbReference type="AlphaFoldDB" id="A0A0M8ZR02"/>
<dbReference type="EMBL" id="KQ435969">
    <property type="protein sequence ID" value="KOX67863.1"/>
    <property type="molecule type" value="Genomic_DNA"/>
</dbReference>
<dbReference type="GO" id="GO:0019432">
    <property type="term" value="P:triglyceride biosynthetic process"/>
    <property type="evidence" value="ECO:0007669"/>
    <property type="project" value="TreeGrafter"/>
</dbReference>
<feature type="region of interest" description="Disordered" evidence="6">
    <location>
        <begin position="308"/>
        <end position="507"/>
    </location>
</feature>
<evidence type="ECO:0000256" key="4">
    <source>
        <dbReference type="ARBA" id="ARBA00012638"/>
    </source>
</evidence>
<comment type="similarity">
    <text evidence="3">Belongs to the lipin family.</text>
</comment>
<dbReference type="InterPro" id="IPR036412">
    <property type="entry name" value="HAD-like_sf"/>
</dbReference>
<dbReference type="STRING" id="166423.A0A0M8ZR02"/>
<comment type="cofactor">
    <cofactor evidence="2">
        <name>Mg(2+)</name>
        <dbReference type="ChEBI" id="CHEBI:18420"/>
    </cofactor>
</comment>
<dbReference type="InterPro" id="IPR013209">
    <property type="entry name" value="LNS2"/>
</dbReference>
<evidence type="ECO:0000313" key="8">
    <source>
        <dbReference type="EMBL" id="KOX67863.1"/>
    </source>
</evidence>
<evidence type="ECO:0000313" key="9">
    <source>
        <dbReference type="Proteomes" id="UP000053105"/>
    </source>
</evidence>
<evidence type="ECO:0000256" key="6">
    <source>
        <dbReference type="SAM" id="MobiDB-lite"/>
    </source>
</evidence>
<evidence type="ECO:0000256" key="3">
    <source>
        <dbReference type="ARBA" id="ARBA00005476"/>
    </source>
</evidence>
<feature type="compositionally biased region" description="Basic and acidic residues" evidence="6">
    <location>
        <begin position="331"/>
        <end position="341"/>
    </location>
</feature>
<keyword evidence="9" id="KW-1185">Reference proteome</keyword>